<gene>
    <name evidence="2" type="ORF">SAMN05216278_1314</name>
</gene>
<dbReference type="AlphaFoldDB" id="A0A1H1AGX8"/>
<proteinExistence type="predicted"/>
<dbReference type="Proteomes" id="UP000199289">
    <property type="component" value="Unassembled WGS sequence"/>
</dbReference>
<accession>A0A1H1AGX8</accession>
<reference evidence="3" key="1">
    <citation type="submission" date="2016-10" db="EMBL/GenBank/DDBJ databases">
        <authorList>
            <person name="Varghese N."/>
            <person name="Submissions S."/>
        </authorList>
    </citation>
    <scope>NUCLEOTIDE SEQUENCE [LARGE SCALE GENOMIC DNA]</scope>
    <source>
        <strain evidence="3">CGMCC 1.12397</strain>
    </source>
</reference>
<feature type="transmembrane region" description="Helical" evidence="1">
    <location>
        <begin position="36"/>
        <end position="55"/>
    </location>
</feature>
<keyword evidence="1" id="KW-1133">Transmembrane helix</keyword>
<keyword evidence="1" id="KW-0472">Membrane</keyword>
<evidence type="ECO:0000313" key="3">
    <source>
        <dbReference type="Proteomes" id="UP000199289"/>
    </source>
</evidence>
<evidence type="ECO:0000313" key="2">
    <source>
        <dbReference type="EMBL" id="SDQ38476.1"/>
    </source>
</evidence>
<sequence>MLGRTMGAAWKPALVILSVGLGYLAARVIDDERTSEWLYIILVAVGFLSLTYARLVT</sequence>
<name>A0A1H1AGX8_9EURY</name>
<protein>
    <submittedName>
        <fullName evidence="2">Uncharacterized protein</fullName>
    </submittedName>
</protein>
<keyword evidence="1" id="KW-0812">Transmembrane</keyword>
<dbReference type="EMBL" id="FNKQ01000002">
    <property type="protein sequence ID" value="SDQ38476.1"/>
    <property type="molecule type" value="Genomic_DNA"/>
</dbReference>
<evidence type="ECO:0000256" key="1">
    <source>
        <dbReference type="SAM" id="Phobius"/>
    </source>
</evidence>
<organism evidence="2 3">
    <name type="scientific">Halopelagius longus</name>
    <dbReference type="NCBI Taxonomy" id="1236180"/>
    <lineage>
        <taxon>Archaea</taxon>
        <taxon>Methanobacteriati</taxon>
        <taxon>Methanobacteriota</taxon>
        <taxon>Stenosarchaea group</taxon>
        <taxon>Halobacteria</taxon>
        <taxon>Halobacteriales</taxon>
        <taxon>Haloferacaceae</taxon>
    </lineage>
</organism>